<comment type="caution">
    <text evidence="2">The sequence shown here is derived from an EMBL/GenBank/DDBJ whole genome shotgun (WGS) entry which is preliminary data.</text>
</comment>
<evidence type="ECO:0000313" key="3">
    <source>
        <dbReference type="Proteomes" id="UP000735302"/>
    </source>
</evidence>
<evidence type="ECO:0000313" key="2">
    <source>
        <dbReference type="EMBL" id="GFO26071.1"/>
    </source>
</evidence>
<dbReference type="InterPro" id="IPR012337">
    <property type="entry name" value="RNaseH-like_sf"/>
</dbReference>
<dbReference type="EMBL" id="BLXT01005778">
    <property type="protein sequence ID" value="GFO26071.1"/>
    <property type="molecule type" value="Genomic_DNA"/>
</dbReference>
<protein>
    <submittedName>
        <fullName evidence="2">Uncharacterized protein</fullName>
    </submittedName>
</protein>
<dbReference type="Gene3D" id="3.30.420.10">
    <property type="entry name" value="Ribonuclease H-like superfamily/Ribonuclease H"/>
    <property type="match status" value="1"/>
</dbReference>
<keyword evidence="3" id="KW-1185">Reference proteome</keyword>
<dbReference type="GO" id="GO:0003676">
    <property type="term" value="F:nucleic acid binding"/>
    <property type="evidence" value="ECO:0007669"/>
    <property type="project" value="InterPro"/>
</dbReference>
<dbReference type="SUPFAM" id="SSF53098">
    <property type="entry name" value="Ribonuclease H-like"/>
    <property type="match status" value="1"/>
</dbReference>
<gene>
    <name evidence="2" type="ORF">PoB_005257600</name>
</gene>
<feature type="compositionally biased region" description="Polar residues" evidence="1">
    <location>
        <begin position="169"/>
        <end position="178"/>
    </location>
</feature>
<dbReference type="InterPro" id="IPR050951">
    <property type="entry name" value="Retrovirus_Pol_polyprotein"/>
</dbReference>
<proteinExistence type="predicted"/>
<sequence length="194" mass="21856">MQHEIPTQPFEKLASDIFHLDGQDFLLVADYYSKMHFVKSLKTLTSKETIDYLESVFAIHENQQVSVQNATTGLWSTATIIKSSDEPRSYIIDTPGGTTLRRNRRYLKDSGRTRQLEPCIEPDIDDPGECNTEVNDPPTTPKTTPAPTRPPERCEPSMAPPNTRGIKNGASQTRSGQKVNPPKRYMMILFSLLC</sequence>
<dbReference type="InterPro" id="IPR036397">
    <property type="entry name" value="RNaseH_sf"/>
</dbReference>
<name>A0AAV4C3U8_9GAST</name>
<evidence type="ECO:0000256" key="1">
    <source>
        <dbReference type="SAM" id="MobiDB-lite"/>
    </source>
</evidence>
<dbReference type="PANTHER" id="PTHR37984">
    <property type="entry name" value="PROTEIN CBG26694"/>
    <property type="match status" value="1"/>
</dbReference>
<reference evidence="2 3" key="1">
    <citation type="journal article" date="2021" name="Elife">
        <title>Chloroplast acquisition without the gene transfer in kleptoplastic sea slugs, Plakobranchus ocellatus.</title>
        <authorList>
            <person name="Maeda T."/>
            <person name="Takahashi S."/>
            <person name="Yoshida T."/>
            <person name="Shimamura S."/>
            <person name="Takaki Y."/>
            <person name="Nagai Y."/>
            <person name="Toyoda A."/>
            <person name="Suzuki Y."/>
            <person name="Arimoto A."/>
            <person name="Ishii H."/>
            <person name="Satoh N."/>
            <person name="Nishiyama T."/>
            <person name="Hasebe M."/>
            <person name="Maruyama T."/>
            <person name="Minagawa J."/>
            <person name="Obokata J."/>
            <person name="Shigenobu S."/>
        </authorList>
    </citation>
    <scope>NUCLEOTIDE SEQUENCE [LARGE SCALE GENOMIC DNA]</scope>
</reference>
<dbReference type="Proteomes" id="UP000735302">
    <property type="component" value="Unassembled WGS sequence"/>
</dbReference>
<accession>A0AAV4C3U8</accession>
<feature type="region of interest" description="Disordered" evidence="1">
    <location>
        <begin position="117"/>
        <end position="180"/>
    </location>
</feature>
<dbReference type="PANTHER" id="PTHR37984:SF7">
    <property type="entry name" value="INTEGRASE CATALYTIC DOMAIN-CONTAINING PROTEIN"/>
    <property type="match status" value="1"/>
</dbReference>
<organism evidence="2 3">
    <name type="scientific">Plakobranchus ocellatus</name>
    <dbReference type="NCBI Taxonomy" id="259542"/>
    <lineage>
        <taxon>Eukaryota</taxon>
        <taxon>Metazoa</taxon>
        <taxon>Spiralia</taxon>
        <taxon>Lophotrochozoa</taxon>
        <taxon>Mollusca</taxon>
        <taxon>Gastropoda</taxon>
        <taxon>Heterobranchia</taxon>
        <taxon>Euthyneura</taxon>
        <taxon>Panpulmonata</taxon>
        <taxon>Sacoglossa</taxon>
        <taxon>Placobranchoidea</taxon>
        <taxon>Plakobranchidae</taxon>
        <taxon>Plakobranchus</taxon>
    </lineage>
</organism>
<dbReference type="AlphaFoldDB" id="A0AAV4C3U8"/>